<dbReference type="RefSeq" id="XP_062677445.1">
    <property type="nucleotide sequence ID" value="XM_062823275.1"/>
</dbReference>
<dbReference type="GeneID" id="87860429"/>
<dbReference type="Proteomes" id="UP001278500">
    <property type="component" value="Unassembled WGS sequence"/>
</dbReference>
<feature type="region of interest" description="Disordered" evidence="1">
    <location>
        <begin position="70"/>
        <end position="120"/>
    </location>
</feature>
<proteinExistence type="predicted"/>
<dbReference type="EMBL" id="JAUEPP010000008">
    <property type="protein sequence ID" value="KAK3337994.1"/>
    <property type="molecule type" value="Genomic_DNA"/>
</dbReference>
<evidence type="ECO:0000313" key="3">
    <source>
        <dbReference type="Proteomes" id="UP001278500"/>
    </source>
</evidence>
<dbReference type="AlphaFoldDB" id="A0AAE0J6X2"/>
<evidence type="ECO:0000313" key="2">
    <source>
        <dbReference type="EMBL" id="KAK3337994.1"/>
    </source>
</evidence>
<keyword evidence="3" id="KW-1185">Reference proteome</keyword>
<feature type="compositionally biased region" description="Polar residues" evidence="1">
    <location>
        <begin position="100"/>
        <end position="118"/>
    </location>
</feature>
<sequence>MSGNRDLDELPSLHHPSPVYLRQFRVLPPHLAAICWLSAIWLWRFQWVRNDVRFGLQRLEVMARIFPSEPDRDASQRNSTSRLDRGPRSLTAGQPPSEKGPSTRQTDGVQQSTASQARGNLLRHRQRHAARLWHSFPARLESMPQCQRWLTTWHRKIHGHGHGAHGWSIGYRGTWELRWCPDRVMFFEIEICGLISNHCRRTQLEH</sequence>
<evidence type="ECO:0000256" key="1">
    <source>
        <dbReference type="SAM" id="MobiDB-lite"/>
    </source>
</evidence>
<name>A0AAE0J6X2_9PEZI</name>
<comment type="caution">
    <text evidence="2">The sequence shown here is derived from an EMBL/GenBank/DDBJ whole genome shotgun (WGS) entry which is preliminary data.</text>
</comment>
<reference evidence="2" key="2">
    <citation type="submission" date="2023-06" db="EMBL/GenBank/DDBJ databases">
        <authorList>
            <consortium name="Lawrence Berkeley National Laboratory"/>
            <person name="Haridas S."/>
            <person name="Hensen N."/>
            <person name="Bonometti L."/>
            <person name="Westerberg I."/>
            <person name="Brannstrom I.O."/>
            <person name="Guillou S."/>
            <person name="Cros-Aarteil S."/>
            <person name="Calhoun S."/>
            <person name="Kuo A."/>
            <person name="Mondo S."/>
            <person name="Pangilinan J."/>
            <person name="Riley R."/>
            <person name="Labutti K."/>
            <person name="Andreopoulos B."/>
            <person name="Lipzen A."/>
            <person name="Chen C."/>
            <person name="Yanf M."/>
            <person name="Daum C."/>
            <person name="Ng V."/>
            <person name="Clum A."/>
            <person name="Steindorff A."/>
            <person name="Ohm R."/>
            <person name="Martin F."/>
            <person name="Silar P."/>
            <person name="Natvig D."/>
            <person name="Lalanne C."/>
            <person name="Gautier V."/>
            <person name="Ament-Velasquez S.L."/>
            <person name="Kruys A."/>
            <person name="Hutchinson M.I."/>
            <person name="Powell A.J."/>
            <person name="Barry K."/>
            <person name="Miller A.N."/>
            <person name="Grigoriev I.V."/>
            <person name="Debuchy R."/>
            <person name="Gladieux P."/>
            <person name="Thoren M.H."/>
            <person name="Johannesson H."/>
        </authorList>
    </citation>
    <scope>NUCLEOTIDE SEQUENCE</scope>
    <source>
        <strain evidence="2">CBS 560.94</strain>
    </source>
</reference>
<accession>A0AAE0J6X2</accession>
<organism evidence="2 3">
    <name type="scientific">Neurospora tetraspora</name>
    <dbReference type="NCBI Taxonomy" id="94610"/>
    <lineage>
        <taxon>Eukaryota</taxon>
        <taxon>Fungi</taxon>
        <taxon>Dikarya</taxon>
        <taxon>Ascomycota</taxon>
        <taxon>Pezizomycotina</taxon>
        <taxon>Sordariomycetes</taxon>
        <taxon>Sordariomycetidae</taxon>
        <taxon>Sordariales</taxon>
        <taxon>Sordariaceae</taxon>
        <taxon>Neurospora</taxon>
    </lineage>
</organism>
<gene>
    <name evidence="2" type="ORF">B0H65DRAFT_309600</name>
</gene>
<protein>
    <submittedName>
        <fullName evidence="2">Uncharacterized protein</fullName>
    </submittedName>
</protein>
<reference evidence="2" key="1">
    <citation type="journal article" date="2023" name="Mol. Phylogenet. Evol.">
        <title>Genome-scale phylogeny and comparative genomics of the fungal order Sordariales.</title>
        <authorList>
            <person name="Hensen N."/>
            <person name="Bonometti L."/>
            <person name="Westerberg I."/>
            <person name="Brannstrom I.O."/>
            <person name="Guillou S."/>
            <person name="Cros-Aarteil S."/>
            <person name="Calhoun S."/>
            <person name="Haridas S."/>
            <person name="Kuo A."/>
            <person name="Mondo S."/>
            <person name="Pangilinan J."/>
            <person name="Riley R."/>
            <person name="LaButti K."/>
            <person name="Andreopoulos B."/>
            <person name="Lipzen A."/>
            <person name="Chen C."/>
            <person name="Yan M."/>
            <person name="Daum C."/>
            <person name="Ng V."/>
            <person name="Clum A."/>
            <person name="Steindorff A."/>
            <person name="Ohm R.A."/>
            <person name="Martin F."/>
            <person name="Silar P."/>
            <person name="Natvig D.O."/>
            <person name="Lalanne C."/>
            <person name="Gautier V."/>
            <person name="Ament-Velasquez S.L."/>
            <person name="Kruys A."/>
            <person name="Hutchinson M.I."/>
            <person name="Powell A.J."/>
            <person name="Barry K."/>
            <person name="Miller A.N."/>
            <person name="Grigoriev I.V."/>
            <person name="Debuchy R."/>
            <person name="Gladieux P."/>
            <person name="Hiltunen Thoren M."/>
            <person name="Johannesson H."/>
        </authorList>
    </citation>
    <scope>NUCLEOTIDE SEQUENCE</scope>
    <source>
        <strain evidence="2">CBS 560.94</strain>
    </source>
</reference>